<keyword evidence="2" id="KW-1185">Reference proteome</keyword>
<comment type="caution">
    <text evidence="1">The sequence shown here is derived from an EMBL/GenBank/DDBJ whole genome shotgun (WGS) entry which is preliminary data.</text>
</comment>
<reference evidence="1 2" key="1">
    <citation type="journal article" date="2019" name="Sci. Rep.">
        <title>Orb-weaving spider Araneus ventricosus genome elucidates the spidroin gene catalogue.</title>
        <authorList>
            <person name="Kono N."/>
            <person name="Nakamura H."/>
            <person name="Ohtoshi R."/>
            <person name="Moran D.A.P."/>
            <person name="Shinohara A."/>
            <person name="Yoshida Y."/>
            <person name="Fujiwara M."/>
            <person name="Mori M."/>
            <person name="Tomita M."/>
            <person name="Arakawa K."/>
        </authorList>
    </citation>
    <scope>NUCLEOTIDE SEQUENCE [LARGE SCALE GENOMIC DNA]</scope>
</reference>
<dbReference type="EMBL" id="BGPR01010853">
    <property type="protein sequence ID" value="GBN48349.1"/>
    <property type="molecule type" value="Genomic_DNA"/>
</dbReference>
<organism evidence="1 2">
    <name type="scientific">Araneus ventricosus</name>
    <name type="common">Orbweaver spider</name>
    <name type="synonym">Epeira ventricosa</name>
    <dbReference type="NCBI Taxonomy" id="182803"/>
    <lineage>
        <taxon>Eukaryota</taxon>
        <taxon>Metazoa</taxon>
        <taxon>Ecdysozoa</taxon>
        <taxon>Arthropoda</taxon>
        <taxon>Chelicerata</taxon>
        <taxon>Arachnida</taxon>
        <taxon>Araneae</taxon>
        <taxon>Araneomorphae</taxon>
        <taxon>Entelegynae</taxon>
        <taxon>Araneoidea</taxon>
        <taxon>Araneidae</taxon>
        <taxon>Araneus</taxon>
    </lineage>
</organism>
<protein>
    <submittedName>
        <fullName evidence="1">Uncharacterized protein</fullName>
    </submittedName>
</protein>
<proteinExistence type="predicted"/>
<dbReference type="Proteomes" id="UP000499080">
    <property type="component" value="Unassembled WGS sequence"/>
</dbReference>
<name>A0A4Y2PBC9_ARAVE</name>
<sequence>MSLGYAECPLEVRKSLAAQYFVDAIRDEDTQHSTRLMEEKDLKLSLAYSMKYETPITVSKTSRHVRSIETEDHTSRERDDKFEFFINRLENFIKQIYVVDITDPCILGFLQKFNFTVDLEKNKLRTGGEEIPLYSASVQYSQSCSVLAKKKTIIPARSECLIQGVPEVLGQFRYAVMDFPSQVSQKSVLVAETLVDLEKEVINVRVLNLKFTPRFWTKELLLRPVNQWWISPLVLEHFLEHNIYCQPWRISKHLMKNNEQL</sequence>
<gene>
    <name evidence="1" type="ORF">AVEN_259020_1</name>
</gene>
<dbReference type="OrthoDB" id="6512026at2759"/>
<dbReference type="AlphaFoldDB" id="A0A4Y2PBC9"/>
<evidence type="ECO:0000313" key="1">
    <source>
        <dbReference type="EMBL" id="GBN48349.1"/>
    </source>
</evidence>
<evidence type="ECO:0000313" key="2">
    <source>
        <dbReference type="Proteomes" id="UP000499080"/>
    </source>
</evidence>
<accession>A0A4Y2PBC9</accession>